<protein>
    <recommendedName>
        <fullName evidence="1">Inosine/uridine-preferring nucleoside hydrolase domain-containing protein</fullName>
    </recommendedName>
</protein>
<keyword evidence="3" id="KW-1185">Reference proteome</keyword>
<evidence type="ECO:0000313" key="3">
    <source>
        <dbReference type="Proteomes" id="UP000519897"/>
    </source>
</evidence>
<accession>A0A7W6LKP8</accession>
<sequence>MTSFSIGGFGPASLVGKLTLNKGGVVRGQRIIFDTDMDSDCDDVAALAMLLQLQRLGECTIIAATVASNNIYAAPCTKTLLRAAGLGSIPVGAYQGSAIGGGSTSLYAQGVVSAFGVPNNETRSAYDTAVNVLRRALARSPDGSVKIVIAGTCTNVAALLASSADAISPMTGAELVAAKVASIHVMGGNFVSATSAENNILFDIAAANAVASCGIPVSWAGYEVGNPISTLVPNVADGNNAFRLAWRLYGPANDVRPSWDLMAALESVRGTAGVFGYSGWGDVSFEAGTSYTTFSANASGKNRYITKTATDQVIANLCNGLIRDFMISLTPQTGVIGRANGFWRFDEGTGVFSEDLSGRARRMYFNFASAPNQPAWIDLGGGKYAVDFTPSQLLSPRYCDTLDQTSMVLSALLRLDTTTGIQQIITRRTAGGTQHYQWVVNSGVLRFIGFGASTTILSFGSIPAGAWVRVICVLDGTSVSMYVNGVQSGTTQTLSNAIPINDTTNGPFIGARQTTGYVDGLDGKIACIGYHPPSEILADIDQALIEVASSKGIDS</sequence>
<evidence type="ECO:0000313" key="2">
    <source>
        <dbReference type="EMBL" id="MBB4146016.1"/>
    </source>
</evidence>
<dbReference type="InterPro" id="IPR013320">
    <property type="entry name" value="ConA-like_dom_sf"/>
</dbReference>
<dbReference type="RefSeq" id="WP_165137779.1">
    <property type="nucleotide sequence ID" value="NZ_CP049252.1"/>
</dbReference>
<evidence type="ECO:0000259" key="1">
    <source>
        <dbReference type="Pfam" id="PF01156"/>
    </source>
</evidence>
<dbReference type="SUPFAM" id="SSF49899">
    <property type="entry name" value="Concanavalin A-like lectins/glucanases"/>
    <property type="match status" value="1"/>
</dbReference>
<gene>
    <name evidence="2" type="ORF">GGQ72_004585</name>
</gene>
<dbReference type="EMBL" id="JACIEC010000016">
    <property type="protein sequence ID" value="MBB4146016.1"/>
    <property type="molecule type" value="Genomic_DNA"/>
</dbReference>
<reference evidence="2 3" key="1">
    <citation type="submission" date="2020-08" db="EMBL/GenBank/DDBJ databases">
        <title>Genomic Encyclopedia of Type Strains, Phase IV (KMG-IV): sequencing the most valuable type-strain genomes for metagenomic binning, comparative biology and taxonomic classification.</title>
        <authorList>
            <person name="Goeker M."/>
        </authorList>
    </citation>
    <scope>NUCLEOTIDE SEQUENCE [LARGE SCALE GENOMIC DNA]</scope>
    <source>
        <strain evidence="2 3">DSM 29514</strain>
    </source>
</reference>
<dbReference type="SUPFAM" id="SSF53590">
    <property type="entry name" value="Nucleoside hydrolase"/>
    <property type="match status" value="1"/>
</dbReference>
<dbReference type="Pfam" id="PF01156">
    <property type="entry name" value="IU_nuc_hydro"/>
    <property type="match status" value="1"/>
</dbReference>
<dbReference type="Proteomes" id="UP000519897">
    <property type="component" value="Unassembled WGS sequence"/>
</dbReference>
<dbReference type="Gene3D" id="3.90.245.10">
    <property type="entry name" value="Ribonucleoside hydrolase-like"/>
    <property type="match status" value="1"/>
</dbReference>
<name>A0A7W6LKP8_9HYPH</name>
<dbReference type="GO" id="GO:0016799">
    <property type="term" value="F:hydrolase activity, hydrolyzing N-glycosyl compounds"/>
    <property type="evidence" value="ECO:0007669"/>
    <property type="project" value="InterPro"/>
</dbReference>
<dbReference type="Gene3D" id="2.60.120.200">
    <property type="match status" value="1"/>
</dbReference>
<dbReference type="InterPro" id="IPR001910">
    <property type="entry name" value="Inosine/uridine_hydrolase_dom"/>
</dbReference>
<dbReference type="PANTHER" id="PTHR43264:SF1">
    <property type="entry name" value="INOSINE_URIDINE-PREFERRING NUCLEOSIDE HYDROLASE DOMAIN-CONTAINING PROTEIN"/>
    <property type="match status" value="1"/>
</dbReference>
<feature type="domain" description="Inosine/uridine-preferring nucleoside hydrolase" evidence="1">
    <location>
        <begin position="31"/>
        <end position="232"/>
    </location>
</feature>
<organism evidence="2 3">
    <name type="scientific">Rhizobium rhizoryzae</name>
    <dbReference type="NCBI Taxonomy" id="451876"/>
    <lineage>
        <taxon>Bacteria</taxon>
        <taxon>Pseudomonadati</taxon>
        <taxon>Pseudomonadota</taxon>
        <taxon>Alphaproteobacteria</taxon>
        <taxon>Hyphomicrobiales</taxon>
        <taxon>Rhizobiaceae</taxon>
        <taxon>Rhizobium/Agrobacterium group</taxon>
        <taxon>Rhizobium</taxon>
    </lineage>
</organism>
<dbReference type="Pfam" id="PF13385">
    <property type="entry name" value="Laminin_G_3"/>
    <property type="match status" value="1"/>
</dbReference>
<comment type="caution">
    <text evidence="2">The sequence shown here is derived from an EMBL/GenBank/DDBJ whole genome shotgun (WGS) entry which is preliminary data.</text>
</comment>
<dbReference type="AlphaFoldDB" id="A0A7W6LKP8"/>
<proteinExistence type="predicted"/>
<dbReference type="PANTHER" id="PTHR43264">
    <property type="match status" value="1"/>
</dbReference>
<dbReference type="InterPro" id="IPR036452">
    <property type="entry name" value="Ribo_hydro-like"/>
</dbReference>